<gene>
    <name evidence="4" type="ORF">SCLCIDRAFT_104102</name>
</gene>
<dbReference type="InParanoid" id="A0A0C3AWC0"/>
<dbReference type="Proteomes" id="UP000053989">
    <property type="component" value="Unassembled WGS sequence"/>
</dbReference>
<dbReference type="OrthoDB" id="3360544at2759"/>
<name>A0A0C3AWC0_9AGAM</name>
<dbReference type="CDD" id="cd08192">
    <property type="entry name" value="MAR-like"/>
    <property type="match status" value="1"/>
</dbReference>
<dbReference type="HOGENOM" id="CLU_007207_0_2_1"/>
<dbReference type="AlphaFoldDB" id="A0A0C3AWC0"/>
<keyword evidence="1" id="KW-0560">Oxidoreductase</keyword>
<dbReference type="Gene3D" id="3.40.50.1970">
    <property type="match status" value="1"/>
</dbReference>
<dbReference type="Gene3D" id="1.20.1090.10">
    <property type="entry name" value="Dehydroquinate synthase-like - alpha domain"/>
    <property type="match status" value="1"/>
</dbReference>
<dbReference type="SUPFAM" id="SSF56796">
    <property type="entry name" value="Dehydroquinate synthase-like"/>
    <property type="match status" value="1"/>
</dbReference>
<evidence type="ECO:0000259" key="3">
    <source>
        <dbReference type="Pfam" id="PF25137"/>
    </source>
</evidence>
<evidence type="ECO:0000259" key="2">
    <source>
        <dbReference type="Pfam" id="PF00465"/>
    </source>
</evidence>
<dbReference type="InterPro" id="IPR039697">
    <property type="entry name" value="Alcohol_dehydrogenase_Fe"/>
</dbReference>
<reference evidence="4 5" key="1">
    <citation type="submission" date="2014-04" db="EMBL/GenBank/DDBJ databases">
        <authorList>
            <consortium name="DOE Joint Genome Institute"/>
            <person name="Kuo A."/>
            <person name="Kohler A."/>
            <person name="Nagy L.G."/>
            <person name="Floudas D."/>
            <person name="Copeland A."/>
            <person name="Barry K.W."/>
            <person name="Cichocki N."/>
            <person name="Veneault-Fourrey C."/>
            <person name="LaButti K."/>
            <person name="Lindquist E.A."/>
            <person name="Lipzen A."/>
            <person name="Lundell T."/>
            <person name="Morin E."/>
            <person name="Murat C."/>
            <person name="Sun H."/>
            <person name="Tunlid A."/>
            <person name="Henrissat B."/>
            <person name="Grigoriev I.V."/>
            <person name="Hibbett D.S."/>
            <person name="Martin F."/>
            <person name="Nordberg H.P."/>
            <person name="Cantor M.N."/>
            <person name="Hua S.X."/>
        </authorList>
    </citation>
    <scope>NUCLEOTIDE SEQUENCE [LARGE SCALE GENOMIC DNA]</scope>
    <source>
        <strain evidence="4 5">Foug A</strain>
    </source>
</reference>
<dbReference type="PROSITE" id="PS00060">
    <property type="entry name" value="ADH_IRON_2"/>
    <property type="match status" value="1"/>
</dbReference>
<evidence type="ECO:0000313" key="5">
    <source>
        <dbReference type="Proteomes" id="UP000053989"/>
    </source>
</evidence>
<dbReference type="EMBL" id="KN822007">
    <property type="protein sequence ID" value="KIM69257.1"/>
    <property type="molecule type" value="Genomic_DNA"/>
</dbReference>
<evidence type="ECO:0000256" key="1">
    <source>
        <dbReference type="ARBA" id="ARBA00023002"/>
    </source>
</evidence>
<protein>
    <submittedName>
        <fullName evidence="4">Uncharacterized protein</fullName>
    </submittedName>
</protein>
<dbReference type="InterPro" id="IPR001670">
    <property type="entry name" value="ADH_Fe/GldA"/>
</dbReference>
<organism evidence="4 5">
    <name type="scientific">Scleroderma citrinum Foug A</name>
    <dbReference type="NCBI Taxonomy" id="1036808"/>
    <lineage>
        <taxon>Eukaryota</taxon>
        <taxon>Fungi</taxon>
        <taxon>Dikarya</taxon>
        <taxon>Basidiomycota</taxon>
        <taxon>Agaricomycotina</taxon>
        <taxon>Agaricomycetes</taxon>
        <taxon>Agaricomycetidae</taxon>
        <taxon>Boletales</taxon>
        <taxon>Sclerodermatineae</taxon>
        <taxon>Sclerodermataceae</taxon>
        <taxon>Scleroderma</taxon>
    </lineage>
</organism>
<sequence length="383" mass="41275">MASSQHGSYAYQDTLKGIYFGPGCLESALPQLLRTLGGTKALIVTGKSLREKTNVVTNVERILRDNNAFGGAFSDIGQHAPVQGIINGIKAFHDTGADIFVSVGGGSPIDATKAMIYRIHETQGKFFSNIAIPTTLSAAEYTYGAGYTNEQGKKVGVASPMIAPAGIILDAQVTLPTPEKLWLSTGLRALDHAVESLYRPSAIPPIKVLCYAAIVDLFKYLPMSKEQPNDLDIRQKLLIAAWMSLWPTRLEKHGPLGLSHALGHKLGAAYGIPHGITSCLTLGPVVSLKAETASDKDKAALADALFYLKEPRTNSIKGDVKRLSAMISELVVNLGLRSDLASYDVPKQDLTKITQLTLGSAEDPLYQRVVELLESIYEPDCKL</sequence>
<dbReference type="PANTHER" id="PTHR11496:SF97">
    <property type="entry name" value="ALCOHOL DEHYDROGENASE IRON-TYPE_GLYCEROL DEHYDROGENASE GLDA DOMAIN-CONTAINING PROTEIN"/>
    <property type="match status" value="1"/>
</dbReference>
<keyword evidence="5" id="KW-1185">Reference proteome</keyword>
<dbReference type="GO" id="GO:0005739">
    <property type="term" value="C:mitochondrion"/>
    <property type="evidence" value="ECO:0007669"/>
    <property type="project" value="TreeGrafter"/>
</dbReference>
<proteinExistence type="predicted"/>
<dbReference type="GO" id="GO:0046872">
    <property type="term" value="F:metal ion binding"/>
    <property type="evidence" value="ECO:0007669"/>
    <property type="project" value="InterPro"/>
</dbReference>
<dbReference type="InterPro" id="IPR056798">
    <property type="entry name" value="ADH_Fe_C"/>
</dbReference>
<dbReference type="STRING" id="1036808.A0A0C3AWC0"/>
<feature type="domain" description="Alcohol dehydrogenase iron-type/glycerol dehydrogenase GldA" evidence="2">
    <location>
        <begin position="18"/>
        <end position="170"/>
    </location>
</feature>
<dbReference type="InterPro" id="IPR018211">
    <property type="entry name" value="ADH_Fe_CS"/>
</dbReference>
<reference evidence="5" key="2">
    <citation type="submission" date="2015-01" db="EMBL/GenBank/DDBJ databases">
        <title>Evolutionary Origins and Diversification of the Mycorrhizal Mutualists.</title>
        <authorList>
            <consortium name="DOE Joint Genome Institute"/>
            <consortium name="Mycorrhizal Genomics Consortium"/>
            <person name="Kohler A."/>
            <person name="Kuo A."/>
            <person name="Nagy L.G."/>
            <person name="Floudas D."/>
            <person name="Copeland A."/>
            <person name="Barry K.W."/>
            <person name="Cichocki N."/>
            <person name="Veneault-Fourrey C."/>
            <person name="LaButti K."/>
            <person name="Lindquist E.A."/>
            <person name="Lipzen A."/>
            <person name="Lundell T."/>
            <person name="Morin E."/>
            <person name="Murat C."/>
            <person name="Riley R."/>
            <person name="Ohm R."/>
            <person name="Sun H."/>
            <person name="Tunlid A."/>
            <person name="Henrissat B."/>
            <person name="Grigoriev I.V."/>
            <person name="Hibbett D.S."/>
            <person name="Martin F."/>
        </authorList>
    </citation>
    <scope>NUCLEOTIDE SEQUENCE [LARGE SCALE GENOMIC DNA]</scope>
    <source>
        <strain evidence="5">Foug A</strain>
    </source>
</reference>
<evidence type="ECO:0000313" key="4">
    <source>
        <dbReference type="EMBL" id="KIM69257.1"/>
    </source>
</evidence>
<feature type="domain" description="Fe-containing alcohol dehydrogenase-like C-terminal" evidence="3">
    <location>
        <begin position="184"/>
        <end position="358"/>
    </location>
</feature>
<dbReference type="Pfam" id="PF00465">
    <property type="entry name" value="Fe-ADH"/>
    <property type="match status" value="1"/>
</dbReference>
<accession>A0A0C3AWC0</accession>
<dbReference type="Pfam" id="PF25137">
    <property type="entry name" value="ADH_Fe_C"/>
    <property type="match status" value="1"/>
</dbReference>
<dbReference type="PANTHER" id="PTHR11496">
    <property type="entry name" value="ALCOHOL DEHYDROGENASE"/>
    <property type="match status" value="1"/>
</dbReference>
<dbReference type="GO" id="GO:0004022">
    <property type="term" value="F:alcohol dehydrogenase (NAD+) activity"/>
    <property type="evidence" value="ECO:0007669"/>
    <property type="project" value="TreeGrafter"/>
</dbReference>